<dbReference type="Pfam" id="PF00078">
    <property type="entry name" value="RVT_1"/>
    <property type="match status" value="1"/>
</dbReference>
<dbReference type="InterPro" id="IPR012337">
    <property type="entry name" value="RNaseH-like_sf"/>
</dbReference>
<dbReference type="Gene3D" id="3.30.420.10">
    <property type="entry name" value="Ribonuclease H-like superfamily/Ribonuclease H"/>
    <property type="match status" value="1"/>
</dbReference>
<proteinExistence type="predicted"/>
<protein>
    <recommendedName>
        <fullName evidence="7">Integrase catalytic domain-containing protein</fullName>
    </recommendedName>
</protein>
<dbReference type="InterPro" id="IPR050951">
    <property type="entry name" value="Retrovirus_Pol_polyprotein"/>
</dbReference>
<feature type="domain" description="Integrase catalytic" evidence="5">
    <location>
        <begin position="1"/>
        <end position="95"/>
    </location>
</feature>
<dbReference type="PROSITE" id="PS50994">
    <property type="entry name" value="INTEGRASE"/>
    <property type="match status" value="1"/>
</dbReference>
<keyword evidence="2" id="KW-0255">Endonuclease</keyword>
<dbReference type="Gene3D" id="3.30.70.270">
    <property type="match status" value="2"/>
</dbReference>
<dbReference type="GO" id="GO:0015074">
    <property type="term" value="P:DNA integration"/>
    <property type="evidence" value="ECO:0007669"/>
    <property type="project" value="InterPro"/>
</dbReference>
<dbReference type="Gene3D" id="3.10.10.10">
    <property type="entry name" value="HIV Type 1 Reverse Transcriptase, subunit A, domain 1"/>
    <property type="match status" value="1"/>
</dbReference>
<dbReference type="FunFam" id="3.10.20.370:FF:000001">
    <property type="entry name" value="Retrovirus-related Pol polyprotein from transposon 17.6-like protein"/>
    <property type="match status" value="1"/>
</dbReference>
<dbReference type="AlphaFoldDB" id="A0A085NA84"/>
<dbReference type="SUPFAM" id="SSF56672">
    <property type="entry name" value="DNA/RNA polymerases"/>
    <property type="match status" value="1"/>
</dbReference>
<dbReference type="Pfam" id="PF17919">
    <property type="entry name" value="RT_RNaseH_2"/>
    <property type="match status" value="1"/>
</dbReference>
<evidence type="ECO:0000256" key="2">
    <source>
        <dbReference type="ARBA" id="ARBA00022759"/>
    </source>
</evidence>
<accession>A0A085NA84</accession>
<dbReference type="PROSITE" id="PS50878">
    <property type="entry name" value="RT_POL"/>
    <property type="match status" value="1"/>
</dbReference>
<dbReference type="InterPro" id="IPR036397">
    <property type="entry name" value="RNaseH_sf"/>
</dbReference>
<keyword evidence="3" id="KW-0808">Transferase</keyword>
<reference evidence="6" key="1">
    <citation type="journal article" date="2014" name="Nat. Genet.">
        <title>Genome and transcriptome of the porcine whipworm Trichuris suis.</title>
        <authorList>
            <person name="Jex A.R."/>
            <person name="Nejsum P."/>
            <person name="Schwarz E.M."/>
            <person name="Hu L."/>
            <person name="Young N.D."/>
            <person name="Hall R.S."/>
            <person name="Korhonen P.K."/>
            <person name="Liao S."/>
            <person name="Thamsborg S."/>
            <person name="Xia J."/>
            <person name="Xu P."/>
            <person name="Wang S."/>
            <person name="Scheerlinck J.P."/>
            <person name="Hofmann A."/>
            <person name="Sternberg P.W."/>
            <person name="Wang J."/>
            <person name="Gasser R.B."/>
        </authorList>
    </citation>
    <scope>NUCLEOTIDE SEQUENCE [LARGE SCALE GENOMIC DNA]</scope>
    <source>
        <strain evidence="6">DCEP-RM93F</strain>
    </source>
</reference>
<dbReference type="InterPro" id="IPR043128">
    <property type="entry name" value="Rev_trsase/Diguanyl_cyclase"/>
</dbReference>
<keyword evidence="3" id="KW-0548">Nucleotidyltransferase</keyword>
<keyword evidence="3" id="KW-0695">RNA-directed DNA polymerase</keyword>
<dbReference type="GO" id="GO:0003964">
    <property type="term" value="F:RNA-directed DNA polymerase activity"/>
    <property type="evidence" value="ECO:0007669"/>
    <property type="project" value="UniProtKB-KW"/>
</dbReference>
<dbReference type="InterPro" id="IPR043502">
    <property type="entry name" value="DNA/RNA_pol_sf"/>
</dbReference>
<keyword evidence="2" id="KW-0378">Hydrolase</keyword>
<keyword evidence="1" id="KW-0540">Nuclease</keyword>
<dbReference type="InterPro" id="IPR001584">
    <property type="entry name" value="Integrase_cat-core"/>
</dbReference>
<feature type="domain" description="Reverse transcriptase" evidence="4">
    <location>
        <begin position="122"/>
        <end position="395"/>
    </location>
</feature>
<dbReference type="InterPro" id="IPR041577">
    <property type="entry name" value="RT_RNaseH_2"/>
</dbReference>
<dbReference type="GO" id="GO:0004519">
    <property type="term" value="F:endonuclease activity"/>
    <property type="evidence" value="ECO:0007669"/>
    <property type="project" value="UniProtKB-KW"/>
</dbReference>
<dbReference type="CDD" id="cd09274">
    <property type="entry name" value="RNase_HI_RT_Ty3"/>
    <property type="match status" value="1"/>
</dbReference>
<dbReference type="EMBL" id="KL367525">
    <property type="protein sequence ID" value="KFD66380.1"/>
    <property type="molecule type" value="Genomic_DNA"/>
</dbReference>
<name>A0A085NA84_9BILA</name>
<evidence type="ECO:0000313" key="6">
    <source>
        <dbReference type="EMBL" id="KFD66380.1"/>
    </source>
</evidence>
<dbReference type="PANTHER" id="PTHR37984">
    <property type="entry name" value="PROTEIN CBG26694"/>
    <property type="match status" value="1"/>
</dbReference>
<dbReference type="FunFam" id="3.30.70.270:FF:000026">
    <property type="entry name" value="Transposon Ty3-G Gag-Pol polyprotein"/>
    <property type="match status" value="1"/>
</dbReference>
<evidence type="ECO:0000256" key="3">
    <source>
        <dbReference type="ARBA" id="ARBA00022918"/>
    </source>
</evidence>
<dbReference type="PANTHER" id="PTHR37984:SF12">
    <property type="entry name" value="RIBONUCLEASE H"/>
    <property type="match status" value="1"/>
</dbReference>
<evidence type="ECO:0000259" key="5">
    <source>
        <dbReference type="PROSITE" id="PS50994"/>
    </source>
</evidence>
<evidence type="ECO:0000256" key="1">
    <source>
        <dbReference type="ARBA" id="ARBA00022722"/>
    </source>
</evidence>
<sequence length="719" mass="81422">MPEVVVTDNGTQFSSAEFQEMCDANGIQHLKSPPFHPQSNGQAERFVDTFKRALHKMNGRNETIEDLQTFLLAYRSTSNLTINNVSPAEALFGRLLMTSLSLLLPSHHPVGSERDRAMQEQFNRHHGAKKREFFPGESVIVRDHRRSITKSCWTPVQVLRRHANCLYDVCVNRLVWRRHANQIRLRVAVARNNTEADSDLLLCDTFDLLPPTAKDAIPEERIPHKDHPNHALGRQTPTSNGDIRICGDYKCTVNKALRKDPYKVPSVHELLTTLKRGKVFAKLDLAHAYQQLVVDEPSAELQTIITHKGAFKPKRLQYGIASAPGIFQRFMDTLLVNLDNVVPYFDDVLVTACSETELANTLRKVFERLFQAGIRLKRAKCVFGLQSINFLGYRIDSNGIHPAEEKVAAIHKFPPPKNKQQLQAFLGLLNFYHNFLPNKAEIAEPLHRLLDKNSRWSWSHTHAKAFNKLKRLVSSSLVLAQYDDSLPLTLTCDASPYGVGCVLAHIMPDGTESPIAFHSRTLSPAERKYAQIDREALAIVVGIKKFHQYIFGRHVQIQTDHKPLLGMLARAIQTPVSMSPRMMRWSILLSAYDYDLLYRPGKQISNADALSRLPLSAKIFEDVEPLEALMLESPQSPQISAQVIARETSRDPVLERVRDWTRHGWPRNPVSEAFKPFVAHQNELSVHKDCVIRGCRVVVPQSLRTTVLRLLHAGHPGIV</sequence>
<evidence type="ECO:0008006" key="7">
    <source>
        <dbReference type="Google" id="ProtNLM"/>
    </source>
</evidence>
<evidence type="ECO:0000259" key="4">
    <source>
        <dbReference type="PROSITE" id="PS50878"/>
    </source>
</evidence>
<dbReference type="CDD" id="cd01647">
    <property type="entry name" value="RT_LTR"/>
    <property type="match status" value="1"/>
</dbReference>
<dbReference type="Gene3D" id="3.10.20.370">
    <property type="match status" value="1"/>
</dbReference>
<gene>
    <name evidence="6" type="ORF">M514_21410</name>
</gene>
<organism evidence="6">
    <name type="scientific">Trichuris suis</name>
    <name type="common">pig whipworm</name>
    <dbReference type="NCBI Taxonomy" id="68888"/>
    <lineage>
        <taxon>Eukaryota</taxon>
        <taxon>Metazoa</taxon>
        <taxon>Ecdysozoa</taxon>
        <taxon>Nematoda</taxon>
        <taxon>Enoplea</taxon>
        <taxon>Dorylaimia</taxon>
        <taxon>Trichinellida</taxon>
        <taxon>Trichuridae</taxon>
        <taxon>Trichuris</taxon>
    </lineage>
</organism>
<dbReference type="SUPFAM" id="SSF53098">
    <property type="entry name" value="Ribonuclease H-like"/>
    <property type="match status" value="1"/>
</dbReference>
<dbReference type="InterPro" id="IPR000477">
    <property type="entry name" value="RT_dom"/>
</dbReference>
<dbReference type="GO" id="GO:0003676">
    <property type="term" value="F:nucleic acid binding"/>
    <property type="evidence" value="ECO:0007669"/>
    <property type="project" value="InterPro"/>
</dbReference>
<dbReference type="Proteomes" id="UP000030758">
    <property type="component" value="Unassembled WGS sequence"/>
</dbReference>
<dbReference type="GO" id="GO:0042575">
    <property type="term" value="C:DNA polymerase complex"/>
    <property type="evidence" value="ECO:0007669"/>
    <property type="project" value="UniProtKB-ARBA"/>
</dbReference>